<dbReference type="InterPro" id="IPR011050">
    <property type="entry name" value="Pectin_lyase_fold/virulence"/>
</dbReference>
<dbReference type="GO" id="GO:0016829">
    <property type="term" value="F:lyase activity"/>
    <property type="evidence" value="ECO:0007669"/>
    <property type="project" value="UniProtKB-KW"/>
</dbReference>
<reference evidence="3" key="1">
    <citation type="submission" date="2020-04" db="EMBL/GenBank/DDBJ databases">
        <authorList>
            <person name="Chiriac C."/>
            <person name="Salcher M."/>
            <person name="Ghai R."/>
            <person name="Kavagutti S V."/>
        </authorList>
    </citation>
    <scope>NUCLEOTIDE SEQUENCE</scope>
</reference>
<dbReference type="InterPro" id="IPR012334">
    <property type="entry name" value="Pectin_lyas_fold"/>
</dbReference>
<dbReference type="GO" id="GO:0051701">
    <property type="term" value="P:biological process involved in interaction with host"/>
    <property type="evidence" value="ECO:0007669"/>
    <property type="project" value="UniProtKB-ARBA"/>
</dbReference>
<sequence length="722" mass="75950">MAVNLSPIAGAGWQFFDNDGRPLSGGLLYTYAAGTSTPLATYTTANGNIANSNPIVMDAAGRPPQEIWLTDTFAYKFVLKDANSVLIATWDNITGINSNFQAFALQDETQTATQGQTVFTLTGFVYQPSTNSISVFVNGSKQISGTNYAETSPSVVTFADGLNVGDIVEFTTAVPVSTNPIDASQVTYLPGGTDAVATNVQDKLRQTVSIKDFGAVCDGTTNDTVAVQNAISSIGSGDVSLIIPGPTKINANLTFSGNTQLDFSQGGMFIGTAGTEVIIVTKLNANIQQIFSNCKPISTTGITVYPEWFGAVKDGTTDDQPAFALAIEYLKNVGGIIQLQSGHYAIDNPIEVLYNHITIQGAGNNVSWIDVTSPSVNGIEIVGVSGTPIRNVMLRDFSIISDTFGSSNVGITMFYTAFVIVERMQIHDFIIGVYMKGAGNTQLDTIGATYTGTNNGFVGFNIYGGVSASDGNPSSNFRRCYTSGVTGKTGQIGFRIYGVYMSDLQFELCETALTNYGYVIDYTSAPNYNVDIIIRNPIVDRYFAQGILVNALPANGMLQIIGGYTNPDTLGAAAQNIYLDDCLGATNIIGHEFMAPTNLIYTDGVRMLNSTGVTISGCIFSMLNKGVSATGCGYSLITGNVFRGGNPSSFLKMIEIIGGARMMVNGNSFDGATEGVTIDATSDGCGIVGNTANVSTVGTRYTNLGTSPIGGANGSSGLNSGY</sequence>
<accession>A0A6J5N048</accession>
<protein>
    <submittedName>
        <fullName evidence="3">Pectate lyase superfamily protein</fullName>
    </submittedName>
</protein>
<dbReference type="EMBL" id="LR796556">
    <property type="protein sequence ID" value="CAB4152108.1"/>
    <property type="molecule type" value="Genomic_DNA"/>
</dbReference>
<evidence type="ECO:0000256" key="1">
    <source>
        <dbReference type="ARBA" id="ARBA00004328"/>
    </source>
</evidence>
<evidence type="ECO:0000256" key="2">
    <source>
        <dbReference type="ARBA" id="ARBA00022844"/>
    </source>
</evidence>
<dbReference type="GO" id="GO:0019058">
    <property type="term" value="P:viral life cycle"/>
    <property type="evidence" value="ECO:0007669"/>
    <property type="project" value="UniProtKB-ARBA"/>
</dbReference>
<keyword evidence="3" id="KW-0456">Lyase</keyword>
<organism evidence="3">
    <name type="scientific">uncultured Caudovirales phage</name>
    <dbReference type="NCBI Taxonomy" id="2100421"/>
    <lineage>
        <taxon>Viruses</taxon>
        <taxon>Duplodnaviria</taxon>
        <taxon>Heunggongvirae</taxon>
        <taxon>Uroviricota</taxon>
        <taxon>Caudoviricetes</taxon>
        <taxon>Peduoviridae</taxon>
        <taxon>Maltschvirus</taxon>
        <taxon>Maltschvirus maltsch</taxon>
    </lineage>
</organism>
<dbReference type="SUPFAM" id="SSF51126">
    <property type="entry name" value="Pectin lyase-like"/>
    <property type="match status" value="3"/>
</dbReference>
<proteinExistence type="predicted"/>
<comment type="subcellular location">
    <subcellularLocation>
        <location evidence="1">Virion</location>
    </subcellularLocation>
</comment>
<keyword evidence="2" id="KW-0946">Virion</keyword>
<gene>
    <name evidence="3" type="ORF">UFOVP599_52</name>
</gene>
<name>A0A6J5N048_9CAUD</name>
<dbReference type="Gene3D" id="2.160.20.10">
    <property type="entry name" value="Single-stranded right-handed beta-helix, Pectin lyase-like"/>
    <property type="match status" value="2"/>
</dbReference>
<evidence type="ECO:0000313" key="3">
    <source>
        <dbReference type="EMBL" id="CAB4152108.1"/>
    </source>
</evidence>
<dbReference type="GO" id="GO:0044423">
    <property type="term" value="C:virion component"/>
    <property type="evidence" value="ECO:0007669"/>
    <property type="project" value="UniProtKB-KW"/>
</dbReference>